<sequence length="150" mass="16616">MRFIFEYVTCCMMMSTPCNNKENSSSQVSPSSSSKAAEDETRSLVAVPPRSGQRRKRMPTRGSSADWQPSLFAISEDNAATAVTVVKTAEKVRRQVATPVKQQPPSSSQRNVKRCGVFSGRVNDHSRSYDFSRDPIPMVVPTFSAAPFMF</sequence>
<evidence type="ECO:0000313" key="2">
    <source>
        <dbReference type="EMBL" id="KAK9673993.1"/>
    </source>
</evidence>
<name>A0AAW1HD61_SAPOF</name>
<gene>
    <name evidence="2" type="ORF">RND81_12G203700</name>
</gene>
<dbReference type="AlphaFoldDB" id="A0AAW1HD61"/>
<dbReference type="PANTHER" id="PTHR35318:SF2">
    <property type="entry name" value="OS08G0138900 PROTEIN"/>
    <property type="match status" value="1"/>
</dbReference>
<accession>A0AAW1HD61</accession>
<protein>
    <submittedName>
        <fullName evidence="2">Uncharacterized protein</fullName>
    </submittedName>
</protein>
<evidence type="ECO:0000313" key="3">
    <source>
        <dbReference type="Proteomes" id="UP001443914"/>
    </source>
</evidence>
<proteinExistence type="predicted"/>
<keyword evidence="3" id="KW-1185">Reference proteome</keyword>
<dbReference type="Proteomes" id="UP001443914">
    <property type="component" value="Unassembled WGS sequence"/>
</dbReference>
<reference evidence="2" key="1">
    <citation type="submission" date="2024-03" db="EMBL/GenBank/DDBJ databases">
        <title>WGS assembly of Saponaria officinalis var. Norfolk2.</title>
        <authorList>
            <person name="Jenkins J."/>
            <person name="Shu S."/>
            <person name="Grimwood J."/>
            <person name="Barry K."/>
            <person name="Goodstein D."/>
            <person name="Schmutz J."/>
            <person name="Leebens-Mack J."/>
            <person name="Osbourn A."/>
        </authorList>
    </citation>
    <scope>NUCLEOTIDE SEQUENCE [LARGE SCALE GENOMIC DNA]</scope>
    <source>
        <strain evidence="2">JIC</strain>
    </source>
</reference>
<dbReference type="PANTHER" id="PTHR35318">
    <property type="entry name" value="BNAA10G08410D PROTEIN"/>
    <property type="match status" value="1"/>
</dbReference>
<feature type="compositionally biased region" description="Low complexity" evidence="1">
    <location>
        <begin position="24"/>
        <end position="34"/>
    </location>
</feature>
<dbReference type="EMBL" id="JBDFQZ010000012">
    <property type="protein sequence ID" value="KAK9673993.1"/>
    <property type="molecule type" value="Genomic_DNA"/>
</dbReference>
<evidence type="ECO:0000256" key="1">
    <source>
        <dbReference type="SAM" id="MobiDB-lite"/>
    </source>
</evidence>
<organism evidence="2 3">
    <name type="scientific">Saponaria officinalis</name>
    <name type="common">Common soapwort</name>
    <name type="synonym">Lychnis saponaria</name>
    <dbReference type="NCBI Taxonomy" id="3572"/>
    <lineage>
        <taxon>Eukaryota</taxon>
        <taxon>Viridiplantae</taxon>
        <taxon>Streptophyta</taxon>
        <taxon>Embryophyta</taxon>
        <taxon>Tracheophyta</taxon>
        <taxon>Spermatophyta</taxon>
        <taxon>Magnoliopsida</taxon>
        <taxon>eudicotyledons</taxon>
        <taxon>Gunneridae</taxon>
        <taxon>Pentapetalae</taxon>
        <taxon>Caryophyllales</taxon>
        <taxon>Caryophyllaceae</taxon>
        <taxon>Caryophylleae</taxon>
        <taxon>Saponaria</taxon>
    </lineage>
</organism>
<comment type="caution">
    <text evidence="2">The sequence shown here is derived from an EMBL/GenBank/DDBJ whole genome shotgun (WGS) entry which is preliminary data.</text>
</comment>
<feature type="region of interest" description="Disordered" evidence="1">
    <location>
        <begin position="18"/>
        <end position="69"/>
    </location>
</feature>